<dbReference type="InterPro" id="IPR036871">
    <property type="entry name" value="PX_dom_sf"/>
</dbReference>
<dbReference type="InterPro" id="IPR003123">
    <property type="entry name" value="VPS9"/>
</dbReference>
<dbReference type="GO" id="GO:0005770">
    <property type="term" value="C:late endosome"/>
    <property type="evidence" value="ECO:0007669"/>
    <property type="project" value="TreeGrafter"/>
</dbReference>
<dbReference type="Pfam" id="PF02204">
    <property type="entry name" value="VPS9"/>
    <property type="match status" value="1"/>
</dbReference>
<dbReference type="Pfam" id="PF13857">
    <property type="entry name" value="Ank_5"/>
    <property type="match status" value="1"/>
</dbReference>
<dbReference type="InterPro" id="IPR051248">
    <property type="entry name" value="UPF0507/Ank_repeat_27"/>
</dbReference>
<protein>
    <recommendedName>
        <fullName evidence="3">VPS9 domain-containing protein</fullName>
    </recommendedName>
</protein>
<dbReference type="InterPro" id="IPR037191">
    <property type="entry name" value="VPS9_dom_sf"/>
</dbReference>
<evidence type="ECO:0000313" key="5">
    <source>
        <dbReference type="Proteomes" id="UP001310890"/>
    </source>
</evidence>
<dbReference type="SMART" id="SM00248">
    <property type="entry name" value="ANK"/>
    <property type="match status" value="5"/>
</dbReference>
<dbReference type="PROSITE" id="PS51205">
    <property type="entry name" value="VPS9"/>
    <property type="match status" value="1"/>
</dbReference>
<dbReference type="Proteomes" id="UP001310890">
    <property type="component" value="Unassembled WGS sequence"/>
</dbReference>
<dbReference type="SUPFAM" id="SSF48403">
    <property type="entry name" value="Ankyrin repeat"/>
    <property type="match status" value="1"/>
</dbReference>
<dbReference type="InterPro" id="IPR036770">
    <property type="entry name" value="Ankyrin_rpt-contain_sf"/>
</dbReference>
<evidence type="ECO:0000259" key="3">
    <source>
        <dbReference type="PROSITE" id="PS51205"/>
    </source>
</evidence>
<feature type="domain" description="VPS9" evidence="3">
    <location>
        <begin position="344"/>
        <end position="497"/>
    </location>
</feature>
<organism evidence="4 5">
    <name type="scientific">Meristemomyces frigidus</name>
    <dbReference type="NCBI Taxonomy" id="1508187"/>
    <lineage>
        <taxon>Eukaryota</taxon>
        <taxon>Fungi</taxon>
        <taxon>Dikarya</taxon>
        <taxon>Ascomycota</taxon>
        <taxon>Pezizomycotina</taxon>
        <taxon>Dothideomycetes</taxon>
        <taxon>Dothideomycetidae</taxon>
        <taxon>Mycosphaerellales</taxon>
        <taxon>Teratosphaeriaceae</taxon>
        <taxon>Meristemomyces</taxon>
    </lineage>
</organism>
<dbReference type="FunFam" id="1.25.40.20:FF:000443">
    <property type="entry name" value="Putative vps9 domain protein"/>
    <property type="match status" value="1"/>
</dbReference>
<dbReference type="EMBL" id="JAVRRL010000015">
    <property type="protein sequence ID" value="KAK5114942.1"/>
    <property type="molecule type" value="Genomic_DNA"/>
</dbReference>
<feature type="compositionally biased region" description="Low complexity" evidence="2">
    <location>
        <begin position="234"/>
        <end position="269"/>
    </location>
</feature>
<dbReference type="GO" id="GO:0005886">
    <property type="term" value="C:plasma membrane"/>
    <property type="evidence" value="ECO:0007669"/>
    <property type="project" value="TreeGrafter"/>
</dbReference>
<feature type="region of interest" description="Disordered" evidence="2">
    <location>
        <begin position="606"/>
        <end position="647"/>
    </location>
</feature>
<evidence type="ECO:0000256" key="1">
    <source>
        <dbReference type="ARBA" id="ARBA00007428"/>
    </source>
</evidence>
<dbReference type="GO" id="GO:0005085">
    <property type="term" value="F:guanyl-nucleotide exchange factor activity"/>
    <property type="evidence" value="ECO:0007669"/>
    <property type="project" value="TreeGrafter"/>
</dbReference>
<gene>
    <name evidence="4" type="ORF">LTR62_002101</name>
</gene>
<feature type="region of interest" description="Disordered" evidence="2">
    <location>
        <begin position="229"/>
        <end position="269"/>
    </location>
</feature>
<dbReference type="GO" id="GO:0035091">
    <property type="term" value="F:phosphatidylinositol binding"/>
    <property type="evidence" value="ECO:0007669"/>
    <property type="project" value="InterPro"/>
</dbReference>
<dbReference type="SUPFAM" id="SSF109993">
    <property type="entry name" value="VPS9 domain"/>
    <property type="match status" value="1"/>
</dbReference>
<accession>A0AAN7TTG0</accession>
<dbReference type="PANTHER" id="PTHR24170">
    <property type="entry name" value="ANKYRIN REPEAT DOMAIN-CONTAINING PROTEIN 27"/>
    <property type="match status" value="1"/>
</dbReference>
<dbReference type="GO" id="GO:0005769">
    <property type="term" value="C:early endosome"/>
    <property type="evidence" value="ECO:0007669"/>
    <property type="project" value="TreeGrafter"/>
</dbReference>
<feature type="compositionally biased region" description="Low complexity" evidence="2">
    <location>
        <begin position="610"/>
        <end position="621"/>
    </location>
</feature>
<dbReference type="AlphaFoldDB" id="A0AAN7TTG0"/>
<comment type="caution">
    <text evidence="4">The sequence shown here is derived from an EMBL/GenBank/DDBJ whole genome shotgun (WGS) entry which is preliminary data.</text>
</comment>
<dbReference type="InterPro" id="IPR002110">
    <property type="entry name" value="Ankyrin_rpt"/>
</dbReference>
<dbReference type="Gene3D" id="1.25.40.20">
    <property type="entry name" value="Ankyrin repeat-containing domain"/>
    <property type="match status" value="2"/>
</dbReference>
<dbReference type="Gene3D" id="3.30.1520.10">
    <property type="entry name" value="Phox-like domain"/>
    <property type="match status" value="1"/>
</dbReference>
<dbReference type="SUPFAM" id="SSF64268">
    <property type="entry name" value="PX domain"/>
    <property type="match status" value="1"/>
</dbReference>
<comment type="similarity">
    <text evidence="1">Belongs to the UPF0507 family.</text>
</comment>
<feature type="compositionally biased region" description="Polar residues" evidence="2">
    <location>
        <begin position="631"/>
        <end position="647"/>
    </location>
</feature>
<feature type="compositionally biased region" description="Low complexity" evidence="2">
    <location>
        <begin position="173"/>
        <end position="183"/>
    </location>
</feature>
<reference evidence="4" key="1">
    <citation type="submission" date="2023-08" db="EMBL/GenBank/DDBJ databases">
        <title>Black Yeasts Isolated from many extreme environments.</title>
        <authorList>
            <person name="Coleine C."/>
            <person name="Stajich J.E."/>
            <person name="Selbmann L."/>
        </authorList>
    </citation>
    <scope>NUCLEOTIDE SEQUENCE</scope>
    <source>
        <strain evidence="4">CCFEE 5401</strain>
    </source>
</reference>
<dbReference type="PANTHER" id="PTHR24170:SF1">
    <property type="entry name" value="DOMAIN PROTEIN, PUTATIVE (AFU_ORTHOLOGUE AFUA_1G09870)-RELATED"/>
    <property type="match status" value="1"/>
</dbReference>
<evidence type="ECO:0000313" key="4">
    <source>
        <dbReference type="EMBL" id="KAK5114942.1"/>
    </source>
</evidence>
<proteinExistence type="inferred from homology"/>
<feature type="region of interest" description="Disordered" evidence="2">
    <location>
        <begin position="167"/>
        <end position="193"/>
    </location>
</feature>
<dbReference type="GO" id="GO:0045022">
    <property type="term" value="P:early endosome to late endosome transport"/>
    <property type="evidence" value="ECO:0007669"/>
    <property type="project" value="TreeGrafter"/>
</dbReference>
<sequence length="1275" mass="141297">MLPLNPFLRAFFRSALPSQCLPINHHVILVPTTDVLLNAKDRETNAAYSELAATEEFLASHVLRVPGGAPPAGNGAREGGNVRENKSKAKQYTTINGRTVVLKDAFVYSNKGFKQLNQAQLLQDALYYPDTPDGQQWLVYYISRPLIGVYQPTPVLPAVISDEPSKERRKLLAEASESTTTTTIHPPPVPKKKEVKNFGDLLNQFPMIARQMSGGLERIIREFVAANDKPVQTPRSRSSSVSSQQSTPSMSSSVSSLKSSLSGTSTFPPTQLELELEEETMRTSLETAVTAAIDLFQQVDKQQLSLLGANTELTGSVVERMVERYLVEQVHDQTLFPKICASRKADDSDLDHKIRKMSDVDIAQVGIPIEDGMKGKRELAARLSKGEDVFKKMGVASSPQEMLELLLATQKVVSEQPSTTGDAAQLSSVLTINADVLVSMLLVVIIRSGVRHLHSRLLCMRYFIFTEEVDSGEQGYAVATFEAVLAHLTNASSALRKASKRNRLLWQAARSGDVQTLEAILQPSLSTVNEVNDTFEDQAAEETSDDSTLNAEAFESKDHGTNDENHRPDLGAVNSSLDHVFPFQRPPTPPPEQFSVKVKKRVSLASLPRSQSASSGHSSQSHSRKQSVDSIFSNGPSGDLSSDTLAQTQDAGGSSVVMMAIEHGQQSALQFLLSLPAHFRVNLVLDDVNNAGTTLLSAAVQAGDRPVTEVLIDFLESNASTHQIQAYLERQDVQGRCMAHYLFNQPHLIQRFGKKLPWRLKDKHGQTPLFALCRSYDHRQYHSMVDTAMSLAMATQGDGQPLHLDDHVDAKGNTLLHIVVDPKVTIKLLRHCDADVNATNDKRFTPLMVGSKYGRIDLVRALFGDPRVDLTLKDVRGLSAVELAKDDDVRNRIDDLVLLSTPAGKDGRSTTVVRSFFVEDATVRFVLKSGAQNPNGSITVTTCRRSVADFENLANWLSTECPASWLPSHFNLPSPFLLPSKPSRATLRDTQIRLDNFFRSLLTHGTFATHEMVWEFFLVPELDADMLTERSKRKAEARVDNLKDDYEPVLTSETHEVENFVAYAKDQIRGITQATKKVNRAVNRRRMLDNDFFDAQTLAVHRVSTLLFLPQSHITAFDRYAKLFLPTKSSPWAALYYTFHSTASTSSAIQVALNRPAYLIGSMAAAQRSIDRSMDTLSRSSTSGLFANLFEDSKKGREEVEWGKAAKARRELESLGAELRYTQQTAADELAVWQDEHVRAGREALRVFARGVAVKERVRLEGMRRALREIKKVQG</sequence>
<dbReference type="GO" id="GO:0000149">
    <property type="term" value="F:SNARE binding"/>
    <property type="evidence" value="ECO:0007669"/>
    <property type="project" value="TreeGrafter"/>
</dbReference>
<dbReference type="Gene3D" id="1.20.1050.80">
    <property type="entry name" value="VPS9 domain"/>
    <property type="match status" value="1"/>
</dbReference>
<dbReference type="GO" id="GO:0030133">
    <property type="term" value="C:transport vesicle"/>
    <property type="evidence" value="ECO:0007669"/>
    <property type="project" value="TreeGrafter"/>
</dbReference>
<dbReference type="GO" id="GO:0097422">
    <property type="term" value="C:tubular endosome"/>
    <property type="evidence" value="ECO:0007669"/>
    <property type="project" value="TreeGrafter"/>
</dbReference>
<dbReference type="CDD" id="cd06093">
    <property type="entry name" value="PX_domain"/>
    <property type="match status" value="1"/>
</dbReference>
<name>A0AAN7TTG0_9PEZI</name>
<evidence type="ECO:0000256" key="2">
    <source>
        <dbReference type="SAM" id="MobiDB-lite"/>
    </source>
</evidence>